<sequence>MPIFSFLIRLLVVGIVTLVPASYAESEIPEFTPPAMRTLPQSEKPWKTNDFVVIAYHDVEDLAADQRYLSVRSSALNDQFAWLQNNNYVPVSIEQILTARNGGKPLPKRAVLLTFDDGYSSFYERVYPLLIAYNWPALLAPVGTWLDTPADKKVDFGGLMTDRKRFATWEQIREMSRSGLVEVGAHTYASHYGANGNPQGNTEPAAVSRIFDRKTKTYESEAAYRQRMEKDVALITERVKQATGKSPRAWVWPYGAAGGTALEIVANHGYQLAFTLEPGIGNVNNLMNIPRILISNNPSIKDFAQSVNSVQEKEIMRVAHVDLDYLYDPDPVQQGKNLDKLIQRIYDLRINTVFLQAFSDPKGDGNIRQVYFPNRWIPMRADLFNRVSWQLASRAGVRVYAWMPVLAFEMDPKLPRIQRINIETGKVDVDPKAYRRLTPFNAVNRQRIIEVYEDLARYAPFSGILFHDDALMSDFEDVSPDAMAAYKKAGFPDSIQVIRQNPETFNRWTRFKSQYLTDFTNQLMAHTKAIRGPQIKSARNIYAMPVIDPKSEAWYAQNLDEFLANYDWVAPMAMPLMEGVPMSKSDEWLANMVKTVAKRPGALDKTVFELQALNWKKAEGQEEISGAVLADWMRQLQLNGAQNFGYYPDNFITSEPSLETIRPAISSAWYPLK</sequence>
<dbReference type="RefSeq" id="WP_289817678.1">
    <property type="nucleotide sequence ID" value="NZ_JAUEHU010000003.1"/>
</dbReference>
<dbReference type="GO" id="GO:0005975">
    <property type="term" value="P:carbohydrate metabolic process"/>
    <property type="evidence" value="ECO:0007669"/>
    <property type="project" value="InterPro"/>
</dbReference>
<dbReference type="EC" id="3.5.1.-" evidence="3"/>
<dbReference type="PANTHER" id="PTHR34216:SF7">
    <property type="entry name" value="POLY-BETA-1,6-N-ACETYL-D-GLUCOSAMINE N-DEACETYLASE"/>
    <property type="match status" value="1"/>
</dbReference>
<dbReference type="NCBIfam" id="NF011176">
    <property type="entry name" value="PRK14581.1"/>
    <property type="match status" value="1"/>
</dbReference>
<dbReference type="NCBIfam" id="TIGR03938">
    <property type="entry name" value="deacetyl_PgaB"/>
    <property type="match status" value="1"/>
</dbReference>
<organism evidence="3 4">
    <name type="scientific">Yersinia nurmii</name>
    <dbReference type="NCBI Taxonomy" id="685706"/>
    <lineage>
        <taxon>Bacteria</taxon>
        <taxon>Pseudomonadati</taxon>
        <taxon>Pseudomonadota</taxon>
        <taxon>Gammaproteobacteria</taxon>
        <taxon>Enterobacterales</taxon>
        <taxon>Yersiniaceae</taxon>
        <taxon>Yersinia</taxon>
    </lineage>
</organism>
<dbReference type="InterPro" id="IPR051398">
    <property type="entry name" value="Polysacch_Deacetylase"/>
</dbReference>
<comment type="caution">
    <text evidence="3">The sequence shown here is derived from an EMBL/GenBank/DDBJ whole genome shotgun (WGS) entry which is preliminary data.</text>
</comment>
<evidence type="ECO:0000313" key="4">
    <source>
        <dbReference type="Proteomes" id="UP001167864"/>
    </source>
</evidence>
<feature type="domain" description="NodB homology" evidence="2">
    <location>
        <begin position="109"/>
        <end position="353"/>
    </location>
</feature>
<dbReference type="Proteomes" id="UP001167864">
    <property type="component" value="Unassembled WGS sequence"/>
</dbReference>
<evidence type="ECO:0000259" key="2">
    <source>
        <dbReference type="PROSITE" id="PS51677"/>
    </source>
</evidence>
<dbReference type="InterPro" id="IPR002509">
    <property type="entry name" value="NODB_dom"/>
</dbReference>
<keyword evidence="3" id="KW-0378">Hydrolase</keyword>
<dbReference type="InterPro" id="IPR032772">
    <property type="entry name" value="PGA_deacetylase_PgaB_C"/>
</dbReference>
<dbReference type="Gene3D" id="3.20.20.370">
    <property type="entry name" value="Glycoside hydrolase/deacetylase"/>
    <property type="match status" value="1"/>
</dbReference>
<dbReference type="EMBL" id="JAUEHU010000003">
    <property type="protein sequence ID" value="MDN0086729.1"/>
    <property type="molecule type" value="Genomic_DNA"/>
</dbReference>
<name>A0AAW7K3G4_9GAMM</name>
<dbReference type="AlphaFoldDB" id="A0AAW7K3G4"/>
<proteinExistence type="predicted"/>
<dbReference type="Gene3D" id="3.20.20.80">
    <property type="entry name" value="Glycosidases"/>
    <property type="match status" value="1"/>
</dbReference>
<dbReference type="NCBIfam" id="NF011177">
    <property type="entry name" value="PRK14582.1"/>
    <property type="match status" value="1"/>
</dbReference>
<dbReference type="Pfam" id="PF01522">
    <property type="entry name" value="Polysacc_deac_1"/>
    <property type="match status" value="1"/>
</dbReference>
<dbReference type="InterPro" id="IPR011330">
    <property type="entry name" value="Glyco_hydro/deAcase_b/a-brl"/>
</dbReference>
<dbReference type="PROSITE" id="PS51677">
    <property type="entry name" value="NODB"/>
    <property type="match status" value="1"/>
</dbReference>
<evidence type="ECO:0000256" key="1">
    <source>
        <dbReference type="ARBA" id="ARBA00022729"/>
    </source>
</evidence>
<dbReference type="PANTHER" id="PTHR34216">
    <property type="match status" value="1"/>
</dbReference>
<dbReference type="SUPFAM" id="SSF88713">
    <property type="entry name" value="Glycoside hydrolase/deacetylase"/>
    <property type="match status" value="1"/>
</dbReference>
<gene>
    <name evidence="3" type="primary">pgaB</name>
    <name evidence="3" type="ORF">QVN42_04845</name>
</gene>
<accession>A0AAW7K3G4</accession>
<dbReference type="CDD" id="cd10964">
    <property type="entry name" value="CE4_PgaB_5s"/>
    <property type="match status" value="1"/>
</dbReference>
<keyword evidence="1" id="KW-0732">Signal</keyword>
<dbReference type="InterPro" id="IPR023854">
    <property type="entry name" value="PGA_deacetylase_PgaB"/>
</dbReference>
<evidence type="ECO:0000313" key="3">
    <source>
        <dbReference type="EMBL" id="MDN0086729.1"/>
    </source>
</evidence>
<protein>
    <submittedName>
        <fullName evidence="3">Poly-beta-1,6-N-acetyl-D-glucosamine N-deacetylase PgaB</fullName>
        <ecNumber evidence="3">3.5.1.-</ecNumber>
    </submittedName>
</protein>
<dbReference type="GO" id="GO:0016810">
    <property type="term" value="F:hydrolase activity, acting on carbon-nitrogen (but not peptide) bonds"/>
    <property type="evidence" value="ECO:0007669"/>
    <property type="project" value="InterPro"/>
</dbReference>
<reference evidence="3" key="1">
    <citation type="submission" date="2023-06" db="EMBL/GenBank/DDBJ databases">
        <authorList>
            <person name="Polev D.E."/>
            <person name="Saitova A.T."/>
            <person name="Bogumilchik E.A."/>
            <person name="Kokorina G.I."/>
            <person name="Voskresenskaia E.A."/>
        </authorList>
    </citation>
    <scope>NUCLEOTIDE SEQUENCE</scope>
    <source>
        <strain evidence="3">2145 StPb PI</strain>
    </source>
</reference>
<dbReference type="GO" id="GO:0043708">
    <property type="term" value="P:cell adhesion involved in biofilm formation"/>
    <property type="evidence" value="ECO:0007669"/>
    <property type="project" value="InterPro"/>
</dbReference>
<dbReference type="Pfam" id="PF14883">
    <property type="entry name" value="GHL13"/>
    <property type="match status" value="1"/>
</dbReference>